<feature type="domain" description="NACHT" evidence="1">
    <location>
        <begin position="682"/>
        <end position="810"/>
    </location>
</feature>
<dbReference type="SUPFAM" id="SSF52540">
    <property type="entry name" value="P-loop containing nucleoside triphosphate hydrolases"/>
    <property type="match status" value="1"/>
</dbReference>
<dbReference type="GO" id="GO:0016491">
    <property type="term" value="F:oxidoreductase activity"/>
    <property type="evidence" value="ECO:0007669"/>
    <property type="project" value="TreeGrafter"/>
</dbReference>
<comment type="caution">
    <text evidence="2">The sequence shown here is derived from an EMBL/GenBank/DDBJ whole genome shotgun (WGS) entry which is preliminary data.</text>
</comment>
<keyword evidence="3" id="KW-1185">Reference proteome</keyword>
<dbReference type="EMBL" id="BQFW01000006">
    <property type="protein sequence ID" value="GJJ71772.1"/>
    <property type="molecule type" value="Genomic_DNA"/>
</dbReference>
<dbReference type="InterPro" id="IPR027417">
    <property type="entry name" value="P-loop_NTPase"/>
</dbReference>
<accession>A0A9P3H834</accession>
<dbReference type="Proteomes" id="UP000827284">
    <property type="component" value="Unassembled WGS sequence"/>
</dbReference>
<name>A0A9P3H834_9FUNG</name>
<dbReference type="Gene3D" id="3.40.50.300">
    <property type="entry name" value="P-loop containing nucleotide triphosphate hydrolases"/>
    <property type="match status" value="1"/>
</dbReference>
<evidence type="ECO:0000259" key="1">
    <source>
        <dbReference type="PROSITE" id="PS50837"/>
    </source>
</evidence>
<dbReference type="PANTHER" id="PTHR12697:SF5">
    <property type="entry name" value="DEOXYHYPUSINE HYDROXYLASE"/>
    <property type="match status" value="1"/>
</dbReference>
<sequence length="2205" mass="242125">MPLSAENALEKARIEIESARKARGSKRTIKKHYRAVKKILSDVDSTTADTASLKGMITSYQDLAAILSQSGDQGRATKCELRGGVLKQEFDKRMRTNAATISASLVGPGFSSAMQAGVVQLNSSEVRSSLSRTITPTATTISTSPVPQLPALPIPQTIISVSVAHAIASSPPLFSKDVRPKPYICPLPGPGEPLQSTHQLAYCLALLQPSVQENDIPPNALQWRRCTLENADEKYRLESLAVETINAFAKDAMKDAATVAEVVRLAPVLNSDHSRFLLKIFIDTVNQSEILQLHSLEGLAKVIQGAAPGSIDSGDLVNILRSLHRRLGSTHSESHHNQYLMAAVSRVLDAMADAHVRDVDRINLHEPLTDLLRESESSENPYLTFQAAYATQALLNVSDDDNIWRAGFRRGCLVLKGGAGFAKMPDLTEIADALEGLEKLYQVGKGGARPMFQWGICELLGQFAAETQWDEEARREAITFITAIYKDEEGRKGQRKIGQVVFDVLTNWTSNNGTCVEVAKPLLEKMAKRDTTLKLLADLQSPPWMNTQSEELTGSSTTKVTLLKTVQDRTSRHAKLKNLPDLPPQPNLDDIQCALKTYHAPDLFIMRVSGKRLDLETCFVNLAIVEAPDNREMEKQDLQEQAAIFHRIPSFESVNANTQSLIPLEQLFDKRNLQDGEEAIPKRILVQGRAGIGKTTLCKKLVHAHQSGLWRDLFDTVVWIPLRQLRGFKSSTLESLFRERVFHAQNRDREQEALACALMTCAEKGRVLFILDGLDEVVTDAEGDESRTFRSFLKVLLSQQHVVITSRPSGVDSGLLPPIDLELETIGFSQQNVNDFLVKVLEPEAVKTVQDFIQRTPLIRGLVNIPVQLDVICFSWDSLPKDGPPITMTGLYQLMVWKLWCKDALRLKKIAGVMTERQIGRSKAKEINDLMATELQHLGYLAFKGLSNNHQIEFDEDALVSAFGDLEYRTADNRRLLSPQVVEVMKQTSFLHTADVGLDSIDADSPQAWHFLHLTFQEYFAATWIVRHFHRQPQCSTSGMMTTRKMTEFIHQHKYNPQYEIVWTMVAGLLDGEPLNYFFDLLQRTPRDLIGGRHQQVLATCLEEARDRLDSAVASDLDSELANWLHFEMKLRQHKDNSRSMLGSRLSFPEDSLFATLSSVSQWKTTLIHTLRARRVLSDSAFQFLLSALKDEVKEVRSSAASALSSQSALPESVIQCLIDTMNDKAKDIRSSAATVLSKQSALPESAIQSLISALSGNVKDVVLASKSILAKQSVLPESVIHSLTAALKDKDGGVRFTALSVLDNRSTLPESIILPIIAALKDDHWKVRSSAASVLGNQPVLSESAILSLIATLKDDNRKVKTAAASALSNHSTFPESAIEPLITTLRNEDSNVRSTVGSILGKQIVLSESAFQSLIALLTDANSDIRTLVGSILDRRSDLSESAFQSLTAILKDGTKNARISAAMVLRNQSGLSGPVILSLIAALKDEERRVGGNAVSALKKQSKFPEYVIEPLIVAIKNDDSYIRGEVLSVLNNLPAFSESALLFATAALKGEHGYPRSFSSLRSILGKQPALPKSVIQSLAAIVKSGESYEKSLAAGILCEQSKLPESTIQPLIALLRSEERYIRDEVASALGNHPALPESLIQSLTSLLNDDNEFVGSSAAVSLGKQSTLSEPALHALITSLRLRHWRVRSSAAWALGEQSALPESAVPFLVAVLKDDNGSVRSAAARALSKQTISHASAIRPFVGALRDDDLNVLNFVEKEFIKRPAVIVAALKDEDKSLRFSAALALRNQSELPESVIHSLLAALKDEYHGVRMSAAEALGRQSKLPESAIEPLIAALGDENKYVRSPVAMALIKLPVLPESAIPSVTAALKDEDKDARESVASVLSKQPALPEATICALIAALKDDHWRVGNSAELALSKQSTLPESAIHLLVVLLKDEEDKFRKSAASVLSKQSTFPRSAIQFFIAALKEEGKALRYLAVSVLDKQPSLHESAIEPLIALFKDEDEAIRSSARSALSKQSVLPDSALQSLLAALRDEDKSVRISAVSVLDKHSILPVSAIEPLIAALRDGIEAVRSSARSSLRRLPALPESAFKSLIDALWVEDKGVRRAVSGVLRDHTRSLCNALPHLTGSEMACLYDNYLFLYSCSHVMSLQVQDNMMVFYTEQGQLRLQPFNNEKEQSIKAAIRAVQHKAGLKS</sequence>
<organism evidence="2 3">
    <name type="scientific">Entomortierella parvispora</name>
    <dbReference type="NCBI Taxonomy" id="205924"/>
    <lineage>
        <taxon>Eukaryota</taxon>
        <taxon>Fungi</taxon>
        <taxon>Fungi incertae sedis</taxon>
        <taxon>Mucoromycota</taxon>
        <taxon>Mortierellomycotina</taxon>
        <taxon>Mortierellomycetes</taxon>
        <taxon>Mortierellales</taxon>
        <taxon>Mortierellaceae</taxon>
        <taxon>Entomortierella</taxon>
    </lineage>
</organism>
<reference evidence="2" key="2">
    <citation type="journal article" date="2022" name="Microbiol. Resour. Announc.">
        <title>Whole-Genome Sequence of Entomortierella parvispora E1425, a Mucoromycotan Fungus Associated with Burkholderiaceae-Related Endosymbiotic Bacteria.</title>
        <authorList>
            <person name="Herlambang A."/>
            <person name="Guo Y."/>
            <person name="Takashima Y."/>
            <person name="Narisawa K."/>
            <person name="Ohta H."/>
            <person name="Nishizawa T."/>
        </authorList>
    </citation>
    <scope>NUCLEOTIDE SEQUENCE</scope>
    <source>
        <strain evidence="2">E1425</strain>
    </source>
</reference>
<dbReference type="OrthoDB" id="427518at2759"/>
<reference evidence="2" key="1">
    <citation type="submission" date="2021-11" db="EMBL/GenBank/DDBJ databases">
        <authorList>
            <person name="Herlambang A."/>
            <person name="Guo Y."/>
            <person name="Takashima Y."/>
            <person name="Nishizawa T."/>
        </authorList>
    </citation>
    <scope>NUCLEOTIDE SEQUENCE</scope>
    <source>
        <strain evidence="2">E1425</strain>
    </source>
</reference>
<dbReference type="InterPro" id="IPR016024">
    <property type="entry name" value="ARM-type_fold"/>
</dbReference>
<dbReference type="Pfam" id="PF05729">
    <property type="entry name" value="NACHT"/>
    <property type="match status" value="1"/>
</dbReference>
<gene>
    <name evidence="2" type="ORF">EMPS_04129</name>
</gene>
<dbReference type="InterPro" id="IPR055496">
    <property type="entry name" value="DUF7068"/>
</dbReference>
<dbReference type="InterPro" id="IPR004155">
    <property type="entry name" value="PBS_lyase_HEAT"/>
</dbReference>
<evidence type="ECO:0000313" key="3">
    <source>
        <dbReference type="Proteomes" id="UP000827284"/>
    </source>
</evidence>
<proteinExistence type="predicted"/>
<dbReference type="PROSITE" id="PS50837">
    <property type="entry name" value="NACHT"/>
    <property type="match status" value="1"/>
</dbReference>
<dbReference type="InterPro" id="IPR007111">
    <property type="entry name" value="NACHT_NTPase"/>
</dbReference>
<dbReference type="InterPro" id="IPR056251">
    <property type="entry name" value="Arm_rpt_dom"/>
</dbReference>
<dbReference type="PANTHER" id="PTHR12697">
    <property type="entry name" value="PBS LYASE HEAT-LIKE PROTEIN"/>
    <property type="match status" value="1"/>
</dbReference>
<dbReference type="Pfam" id="PF13646">
    <property type="entry name" value="HEAT_2"/>
    <property type="match status" value="4"/>
</dbReference>
<dbReference type="SUPFAM" id="SSF48371">
    <property type="entry name" value="ARM repeat"/>
    <property type="match status" value="3"/>
</dbReference>
<dbReference type="Pfam" id="PF23948">
    <property type="entry name" value="ARM_5"/>
    <property type="match status" value="1"/>
</dbReference>
<dbReference type="InterPro" id="IPR011989">
    <property type="entry name" value="ARM-like"/>
</dbReference>
<dbReference type="Pfam" id="PF23238">
    <property type="entry name" value="DUF7068"/>
    <property type="match status" value="1"/>
</dbReference>
<evidence type="ECO:0000313" key="2">
    <source>
        <dbReference type="EMBL" id="GJJ71772.1"/>
    </source>
</evidence>
<dbReference type="SMART" id="SM00567">
    <property type="entry name" value="EZ_HEAT"/>
    <property type="match status" value="11"/>
</dbReference>
<protein>
    <recommendedName>
        <fullName evidence="1">NACHT domain-containing protein</fullName>
    </recommendedName>
</protein>
<dbReference type="Gene3D" id="1.25.10.10">
    <property type="entry name" value="Leucine-rich Repeat Variant"/>
    <property type="match status" value="7"/>
</dbReference>